<evidence type="ECO:0008006" key="3">
    <source>
        <dbReference type="Google" id="ProtNLM"/>
    </source>
</evidence>
<accession>A0A6A6QAN1</accession>
<name>A0A6A6QAN1_9PEZI</name>
<evidence type="ECO:0000313" key="2">
    <source>
        <dbReference type="Proteomes" id="UP000799750"/>
    </source>
</evidence>
<dbReference type="OrthoDB" id="67027at2759"/>
<gene>
    <name evidence="1" type="ORF">BU16DRAFT_623017</name>
</gene>
<dbReference type="InterPro" id="IPR036389">
    <property type="entry name" value="RNase_III_sf"/>
</dbReference>
<dbReference type="GO" id="GO:0006396">
    <property type="term" value="P:RNA processing"/>
    <property type="evidence" value="ECO:0007669"/>
    <property type="project" value="InterPro"/>
</dbReference>
<dbReference type="GO" id="GO:0004525">
    <property type="term" value="F:ribonuclease III activity"/>
    <property type="evidence" value="ECO:0007669"/>
    <property type="project" value="InterPro"/>
</dbReference>
<dbReference type="EMBL" id="MU004199">
    <property type="protein sequence ID" value="KAF2489518.1"/>
    <property type="molecule type" value="Genomic_DNA"/>
</dbReference>
<evidence type="ECO:0000313" key="1">
    <source>
        <dbReference type="EMBL" id="KAF2489518.1"/>
    </source>
</evidence>
<sequence length="122" mass="13212">MASQEAKMESCQIAIGYCFSDRKLLWEALQAAELPVLISDGGYHVDGNKKLAVLRDAVLRLVLVKDGYSGNKTRELNKNPSQGSVVSFNTMTATVKALLGAVFLDSDIDHVAQVMRNIGLTA</sequence>
<proteinExistence type="predicted"/>
<protein>
    <recommendedName>
        <fullName evidence="3">RNase III domain-containing protein</fullName>
    </recommendedName>
</protein>
<dbReference type="AlphaFoldDB" id="A0A6A6QAN1"/>
<reference evidence="1" key="1">
    <citation type="journal article" date="2020" name="Stud. Mycol.">
        <title>101 Dothideomycetes genomes: a test case for predicting lifestyles and emergence of pathogens.</title>
        <authorList>
            <person name="Haridas S."/>
            <person name="Albert R."/>
            <person name="Binder M."/>
            <person name="Bloem J."/>
            <person name="Labutti K."/>
            <person name="Salamov A."/>
            <person name="Andreopoulos B."/>
            <person name="Baker S."/>
            <person name="Barry K."/>
            <person name="Bills G."/>
            <person name="Bluhm B."/>
            <person name="Cannon C."/>
            <person name="Castanera R."/>
            <person name="Culley D."/>
            <person name="Daum C."/>
            <person name="Ezra D."/>
            <person name="Gonzalez J."/>
            <person name="Henrissat B."/>
            <person name="Kuo A."/>
            <person name="Liang C."/>
            <person name="Lipzen A."/>
            <person name="Lutzoni F."/>
            <person name="Magnuson J."/>
            <person name="Mondo S."/>
            <person name="Nolan M."/>
            <person name="Ohm R."/>
            <person name="Pangilinan J."/>
            <person name="Park H.-J."/>
            <person name="Ramirez L."/>
            <person name="Alfaro M."/>
            <person name="Sun H."/>
            <person name="Tritt A."/>
            <person name="Yoshinaga Y."/>
            <person name="Zwiers L.-H."/>
            <person name="Turgeon B."/>
            <person name="Goodwin S."/>
            <person name="Spatafora J."/>
            <person name="Crous P."/>
            <person name="Grigoriev I."/>
        </authorList>
    </citation>
    <scope>NUCLEOTIDE SEQUENCE</scope>
    <source>
        <strain evidence="1">CBS 269.34</strain>
    </source>
</reference>
<dbReference type="SUPFAM" id="SSF69065">
    <property type="entry name" value="RNase III domain-like"/>
    <property type="match status" value="1"/>
</dbReference>
<organism evidence="1 2">
    <name type="scientific">Lophium mytilinum</name>
    <dbReference type="NCBI Taxonomy" id="390894"/>
    <lineage>
        <taxon>Eukaryota</taxon>
        <taxon>Fungi</taxon>
        <taxon>Dikarya</taxon>
        <taxon>Ascomycota</taxon>
        <taxon>Pezizomycotina</taxon>
        <taxon>Dothideomycetes</taxon>
        <taxon>Pleosporomycetidae</taxon>
        <taxon>Mytilinidiales</taxon>
        <taxon>Mytilinidiaceae</taxon>
        <taxon>Lophium</taxon>
    </lineage>
</organism>
<dbReference type="Proteomes" id="UP000799750">
    <property type="component" value="Unassembled WGS sequence"/>
</dbReference>
<keyword evidence="2" id="KW-1185">Reference proteome</keyword>